<dbReference type="PANTHER" id="PTHR36017:SF1">
    <property type="entry name" value="EMBRYO DEFECTIVE 1381"/>
    <property type="match status" value="1"/>
</dbReference>
<dbReference type="Gramene" id="AET5Gv20441800.11">
    <property type="protein sequence ID" value="AET5Gv20441800.11"/>
    <property type="gene ID" value="AET5Gv20441800"/>
</dbReference>
<evidence type="ECO:0000313" key="2">
    <source>
        <dbReference type="EnsemblPlants" id="AET5Gv20441800.11"/>
    </source>
</evidence>
<reference evidence="3" key="2">
    <citation type="journal article" date="2017" name="Nat. Plants">
        <title>The Aegilops tauschii genome reveals multiple impacts of transposons.</title>
        <authorList>
            <person name="Zhao G."/>
            <person name="Zou C."/>
            <person name="Li K."/>
            <person name="Wang K."/>
            <person name="Li T."/>
            <person name="Gao L."/>
            <person name="Zhang X."/>
            <person name="Wang H."/>
            <person name="Yang Z."/>
            <person name="Liu X."/>
            <person name="Jiang W."/>
            <person name="Mao L."/>
            <person name="Kong X."/>
            <person name="Jiao Y."/>
            <person name="Jia J."/>
        </authorList>
    </citation>
    <scope>NUCLEOTIDE SEQUENCE [LARGE SCALE GENOMIC DNA]</scope>
    <source>
        <strain evidence="3">cv. AL8/78</strain>
    </source>
</reference>
<protein>
    <submittedName>
        <fullName evidence="2">Uncharacterized protein</fullName>
    </submittedName>
</protein>
<evidence type="ECO:0000256" key="1">
    <source>
        <dbReference type="SAM" id="Phobius"/>
    </source>
</evidence>
<name>A0A453KK69_AEGTS</name>
<reference evidence="2" key="5">
    <citation type="journal article" date="2021" name="G3 (Bethesda)">
        <title>Aegilops tauschii genome assembly Aet v5.0 features greater sequence contiguity and improved annotation.</title>
        <authorList>
            <person name="Wang L."/>
            <person name="Zhu T."/>
            <person name="Rodriguez J.C."/>
            <person name="Deal K.R."/>
            <person name="Dubcovsky J."/>
            <person name="McGuire P.E."/>
            <person name="Lux T."/>
            <person name="Spannagl M."/>
            <person name="Mayer K.F.X."/>
            <person name="Baldrich P."/>
            <person name="Meyers B.C."/>
            <person name="Huo N."/>
            <person name="Gu Y.Q."/>
            <person name="Zhou H."/>
            <person name="Devos K.M."/>
            <person name="Bennetzen J.L."/>
            <person name="Unver T."/>
            <person name="Budak H."/>
            <person name="Gulick P.J."/>
            <person name="Galiba G."/>
            <person name="Kalapos B."/>
            <person name="Nelson D.R."/>
            <person name="Li P."/>
            <person name="You F.M."/>
            <person name="Luo M.C."/>
            <person name="Dvorak J."/>
        </authorList>
    </citation>
    <scope>NUCLEOTIDE SEQUENCE [LARGE SCALE GENOMIC DNA]</scope>
    <source>
        <strain evidence="2">cv. AL8/78</strain>
    </source>
</reference>
<dbReference type="EnsemblPlants" id="AET5Gv20441800.11">
    <property type="protein sequence ID" value="AET5Gv20441800.11"/>
    <property type="gene ID" value="AET5Gv20441800"/>
</dbReference>
<reference evidence="3" key="1">
    <citation type="journal article" date="2014" name="Science">
        <title>Ancient hybridizations among the ancestral genomes of bread wheat.</title>
        <authorList>
            <consortium name="International Wheat Genome Sequencing Consortium,"/>
            <person name="Marcussen T."/>
            <person name="Sandve S.R."/>
            <person name="Heier L."/>
            <person name="Spannagl M."/>
            <person name="Pfeifer M."/>
            <person name="Jakobsen K.S."/>
            <person name="Wulff B.B."/>
            <person name="Steuernagel B."/>
            <person name="Mayer K.F."/>
            <person name="Olsen O.A."/>
        </authorList>
    </citation>
    <scope>NUCLEOTIDE SEQUENCE [LARGE SCALE GENOMIC DNA]</scope>
    <source>
        <strain evidence="3">cv. AL8/78</strain>
    </source>
</reference>
<evidence type="ECO:0000313" key="3">
    <source>
        <dbReference type="Proteomes" id="UP000015105"/>
    </source>
</evidence>
<dbReference type="AlphaFoldDB" id="A0A453KK69"/>
<keyword evidence="1" id="KW-0472">Membrane</keyword>
<keyword evidence="1" id="KW-1133">Transmembrane helix</keyword>
<keyword evidence="1" id="KW-0812">Transmembrane</keyword>
<dbReference type="PANTHER" id="PTHR36017">
    <property type="entry name" value="EMBRYO DEFECTIVE 1381"/>
    <property type="match status" value="1"/>
</dbReference>
<keyword evidence="3" id="KW-1185">Reference proteome</keyword>
<sequence length="110" mass="13091">MNYLADDSLEILDDPAAVAMMEVGLLYQQRDPSFVRPITRGIQRCLARWCVLVLMWYCKCFVSYGTFFVVMRRLVQQRLELTLQESISFSWQRVIRGRSYRHLMKEVGYK</sequence>
<reference evidence="2" key="4">
    <citation type="submission" date="2019-03" db="UniProtKB">
        <authorList>
            <consortium name="EnsemblPlants"/>
        </authorList>
    </citation>
    <scope>IDENTIFICATION</scope>
</reference>
<proteinExistence type="predicted"/>
<organism evidence="2 3">
    <name type="scientific">Aegilops tauschii subsp. strangulata</name>
    <name type="common">Goatgrass</name>
    <dbReference type="NCBI Taxonomy" id="200361"/>
    <lineage>
        <taxon>Eukaryota</taxon>
        <taxon>Viridiplantae</taxon>
        <taxon>Streptophyta</taxon>
        <taxon>Embryophyta</taxon>
        <taxon>Tracheophyta</taxon>
        <taxon>Spermatophyta</taxon>
        <taxon>Magnoliopsida</taxon>
        <taxon>Liliopsida</taxon>
        <taxon>Poales</taxon>
        <taxon>Poaceae</taxon>
        <taxon>BOP clade</taxon>
        <taxon>Pooideae</taxon>
        <taxon>Triticodae</taxon>
        <taxon>Triticeae</taxon>
        <taxon>Triticinae</taxon>
        <taxon>Aegilops</taxon>
    </lineage>
</organism>
<accession>A0A453KK69</accession>
<feature type="transmembrane region" description="Helical" evidence="1">
    <location>
        <begin position="46"/>
        <end position="70"/>
    </location>
</feature>
<reference evidence="2" key="3">
    <citation type="journal article" date="2017" name="Nature">
        <title>Genome sequence of the progenitor of the wheat D genome Aegilops tauschii.</title>
        <authorList>
            <person name="Luo M.C."/>
            <person name="Gu Y.Q."/>
            <person name="Puiu D."/>
            <person name="Wang H."/>
            <person name="Twardziok S.O."/>
            <person name="Deal K.R."/>
            <person name="Huo N."/>
            <person name="Zhu T."/>
            <person name="Wang L."/>
            <person name="Wang Y."/>
            <person name="McGuire P.E."/>
            <person name="Liu S."/>
            <person name="Long H."/>
            <person name="Ramasamy R.K."/>
            <person name="Rodriguez J.C."/>
            <person name="Van S.L."/>
            <person name="Yuan L."/>
            <person name="Wang Z."/>
            <person name="Xia Z."/>
            <person name="Xiao L."/>
            <person name="Anderson O.D."/>
            <person name="Ouyang S."/>
            <person name="Liang Y."/>
            <person name="Zimin A.V."/>
            <person name="Pertea G."/>
            <person name="Qi P."/>
            <person name="Bennetzen J.L."/>
            <person name="Dai X."/>
            <person name="Dawson M.W."/>
            <person name="Muller H.G."/>
            <person name="Kugler K."/>
            <person name="Rivarola-Duarte L."/>
            <person name="Spannagl M."/>
            <person name="Mayer K.F.X."/>
            <person name="Lu F.H."/>
            <person name="Bevan M.W."/>
            <person name="Leroy P."/>
            <person name="Li P."/>
            <person name="You F.M."/>
            <person name="Sun Q."/>
            <person name="Liu Z."/>
            <person name="Lyons E."/>
            <person name="Wicker T."/>
            <person name="Salzberg S.L."/>
            <person name="Devos K.M."/>
            <person name="Dvorak J."/>
        </authorList>
    </citation>
    <scope>NUCLEOTIDE SEQUENCE [LARGE SCALE GENOMIC DNA]</scope>
    <source>
        <strain evidence="2">cv. AL8/78</strain>
    </source>
</reference>
<dbReference type="Proteomes" id="UP000015105">
    <property type="component" value="Chromosome 5D"/>
</dbReference>